<dbReference type="PANTHER" id="PTHR42724">
    <property type="entry name" value="TETRAACYLDISACCHARIDE 4'-KINASE"/>
    <property type="match status" value="1"/>
</dbReference>
<evidence type="ECO:0000256" key="7">
    <source>
        <dbReference type="ARBA" id="ARBA00022679"/>
    </source>
</evidence>
<dbReference type="Proteomes" id="UP000288259">
    <property type="component" value="Unassembled WGS sequence"/>
</dbReference>
<dbReference type="GO" id="GO:0009029">
    <property type="term" value="F:lipid-A 4'-kinase activity"/>
    <property type="evidence" value="ECO:0007669"/>
    <property type="project" value="UniProtKB-UniRule"/>
</dbReference>
<evidence type="ECO:0000256" key="1">
    <source>
        <dbReference type="ARBA" id="ARBA00002274"/>
    </source>
</evidence>
<evidence type="ECO:0000256" key="12">
    <source>
        <dbReference type="ARBA" id="ARBA00029757"/>
    </source>
</evidence>
<dbReference type="RefSeq" id="WP_126754081.1">
    <property type="nucleotide sequence ID" value="NZ_PIPY01000004.1"/>
</dbReference>
<dbReference type="GO" id="GO:0009244">
    <property type="term" value="P:lipopolysaccharide core region biosynthetic process"/>
    <property type="evidence" value="ECO:0007669"/>
    <property type="project" value="TreeGrafter"/>
</dbReference>
<dbReference type="EMBL" id="PIPY01000004">
    <property type="protein sequence ID" value="RUO62120.1"/>
    <property type="molecule type" value="Genomic_DNA"/>
</dbReference>
<dbReference type="EC" id="2.7.1.130" evidence="3 13"/>
<dbReference type="CDD" id="cd01983">
    <property type="entry name" value="SIMIBI"/>
    <property type="match status" value="1"/>
</dbReference>
<keyword evidence="16" id="KW-1185">Reference proteome</keyword>
<dbReference type="InterPro" id="IPR027417">
    <property type="entry name" value="P-loop_NTPase"/>
</dbReference>
<keyword evidence="9 13" id="KW-0418">Kinase</keyword>
<keyword evidence="14" id="KW-0812">Transmembrane</keyword>
<keyword evidence="8 13" id="KW-0547">Nucleotide-binding</keyword>
<dbReference type="UniPathway" id="UPA00359">
    <property type="reaction ID" value="UER00482"/>
</dbReference>
<comment type="similarity">
    <text evidence="13">Belongs to the LpxK family.</text>
</comment>
<name>A0A432YME5_9GAMM</name>
<feature type="transmembrane region" description="Helical" evidence="14">
    <location>
        <begin position="12"/>
        <end position="32"/>
    </location>
</feature>
<dbReference type="AlphaFoldDB" id="A0A432YME5"/>
<dbReference type="OrthoDB" id="9766423at2"/>
<keyword evidence="11 13" id="KW-0443">Lipid metabolism</keyword>
<organism evidence="15 16">
    <name type="scientific">Pseudidiomarina insulisalsae</name>
    <dbReference type="NCBI Taxonomy" id="575789"/>
    <lineage>
        <taxon>Bacteria</taxon>
        <taxon>Pseudomonadati</taxon>
        <taxon>Pseudomonadota</taxon>
        <taxon>Gammaproteobacteria</taxon>
        <taxon>Alteromonadales</taxon>
        <taxon>Idiomarinaceae</taxon>
        <taxon>Pseudidiomarina</taxon>
    </lineage>
</organism>
<comment type="pathway">
    <text evidence="2 13">Glycolipid biosynthesis; lipid IV(A) biosynthesis; lipid IV(A) from (3R)-3-hydroxytetradecanoyl-[acyl-carrier-protein] and UDP-N-acetyl-alpha-D-glucosamine: step 6/6.</text>
</comment>
<keyword evidence="14" id="KW-1133">Transmembrane helix</keyword>
<dbReference type="InterPro" id="IPR003758">
    <property type="entry name" value="LpxK"/>
</dbReference>
<evidence type="ECO:0000256" key="5">
    <source>
        <dbReference type="ARBA" id="ARBA00022516"/>
    </source>
</evidence>
<evidence type="ECO:0000256" key="4">
    <source>
        <dbReference type="ARBA" id="ARBA00016436"/>
    </source>
</evidence>
<dbReference type="GO" id="GO:0009245">
    <property type="term" value="P:lipid A biosynthetic process"/>
    <property type="evidence" value="ECO:0007669"/>
    <property type="project" value="UniProtKB-UniRule"/>
</dbReference>
<dbReference type="PANTHER" id="PTHR42724:SF1">
    <property type="entry name" value="TETRAACYLDISACCHARIDE 4'-KINASE, MITOCHONDRIAL-RELATED"/>
    <property type="match status" value="1"/>
</dbReference>
<proteinExistence type="inferred from homology"/>
<dbReference type="Pfam" id="PF02606">
    <property type="entry name" value="LpxK"/>
    <property type="match status" value="1"/>
</dbReference>
<reference evidence="16" key="1">
    <citation type="journal article" date="2018" name="Front. Microbiol.">
        <title>Genome-Based Analysis Reveals the Taxonomy and Diversity of the Family Idiomarinaceae.</title>
        <authorList>
            <person name="Liu Y."/>
            <person name="Lai Q."/>
            <person name="Shao Z."/>
        </authorList>
    </citation>
    <scope>NUCLEOTIDE SEQUENCE [LARGE SCALE GENOMIC DNA]</scope>
    <source>
        <strain evidence="16">CVS-6</strain>
    </source>
</reference>
<evidence type="ECO:0000256" key="3">
    <source>
        <dbReference type="ARBA" id="ARBA00012071"/>
    </source>
</evidence>
<evidence type="ECO:0000256" key="11">
    <source>
        <dbReference type="ARBA" id="ARBA00023098"/>
    </source>
</evidence>
<evidence type="ECO:0000313" key="15">
    <source>
        <dbReference type="EMBL" id="RUO62120.1"/>
    </source>
</evidence>
<evidence type="ECO:0000256" key="9">
    <source>
        <dbReference type="ARBA" id="ARBA00022777"/>
    </source>
</evidence>
<comment type="catalytic activity">
    <reaction evidence="13">
        <text>a lipid A disaccharide + ATP = a lipid IVA + ADP + H(+)</text>
        <dbReference type="Rhea" id="RHEA:67840"/>
        <dbReference type="ChEBI" id="CHEBI:15378"/>
        <dbReference type="ChEBI" id="CHEBI:30616"/>
        <dbReference type="ChEBI" id="CHEBI:176343"/>
        <dbReference type="ChEBI" id="CHEBI:176425"/>
        <dbReference type="ChEBI" id="CHEBI:456216"/>
        <dbReference type="EC" id="2.7.1.130"/>
    </reaction>
</comment>
<dbReference type="SUPFAM" id="SSF52540">
    <property type="entry name" value="P-loop containing nucleoside triphosphate hydrolases"/>
    <property type="match status" value="1"/>
</dbReference>
<dbReference type="NCBIfam" id="TIGR00682">
    <property type="entry name" value="lpxK"/>
    <property type="match status" value="1"/>
</dbReference>
<evidence type="ECO:0000256" key="8">
    <source>
        <dbReference type="ARBA" id="ARBA00022741"/>
    </source>
</evidence>
<keyword evidence="10 13" id="KW-0067">ATP-binding</keyword>
<keyword evidence="7 13" id="KW-0808">Transferase</keyword>
<sequence>MALTRAWYRKSVAPWLWLLLPLHALFVAISTWRRKRLQAQNLPKLAVPVIVVGNISVGGTGKTPVTLALTRYLKAQGQRPAIISRGYGGSGPFPLRVTPETSAAVCGDEPLLLARRSGVPVVVAPQRLAAVAEVLRSAPETTVIISDDGLQHYALPRQFEIAVVDAARGLGNGWRLPIGPLREHKTRLESVDAVIINGKLRPDTLPGVRPPAVYEMQLQPRGWRRVSDDQPCPQLPAGKTLALAGIGHPQRFFDTVATVTSRAFATRAYADHYAFNEADVKQVADYEVVLMTEKDATKWHGFAPQHCYYLPVEAELPDAFWQQLDAAIARFTNDT</sequence>
<comment type="caution">
    <text evidence="15">The sequence shown here is derived from an EMBL/GenBank/DDBJ whole genome shotgun (WGS) entry which is preliminary data.</text>
</comment>
<keyword evidence="5 13" id="KW-0444">Lipid biosynthesis</keyword>
<dbReference type="HAMAP" id="MF_00409">
    <property type="entry name" value="LpxK"/>
    <property type="match status" value="1"/>
</dbReference>
<evidence type="ECO:0000256" key="6">
    <source>
        <dbReference type="ARBA" id="ARBA00022556"/>
    </source>
</evidence>
<gene>
    <name evidence="13" type="primary">lpxK</name>
    <name evidence="15" type="ORF">CWI71_04515</name>
</gene>
<feature type="binding site" evidence="13">
    <location>
        <begin position="56"/>
        <end position="63"/>
    </location>
    <ligand>
        <name>ATP</name>
        <dbReference type="ChEBI" id="CHEBI:30616"/>
    </ligand>
</feature>
<keyword evidence="14" id="KW-0472">Membrane</keyword>
<comment type="function">
    <text evidence="1 13">Transfers the gamma-phosphate of ATP to the 4'-position of a tetraacyldisaccharide 1-phosphate intermediate (termed DS-1-P) to form tetraacyldisaccharide 1,4'-bis-phosphate (lipid IVA).</text>
</comment>
<dbReference type="GO" id="GO:0005524">
    <property type="term" value="F:ATP binding"/>
    <property type="evidence" value="ECO:0007669"/>
    <property type="project" value="UniProtKB-UniRule"/>
</dbReference>
<evidence type="ECO:0000256" key="2">
    <source>
        <dbReference type="ARBA" id="ARBA00004870"/>
    </source>
</evidence>
<evidence type="ECO:0000256" key="14">
    <source>
        <dbReference type="SAM" id="Phobius"/>
    </source>
</evidence>
<evidence type="ECO:0000256" key="13">
    <source>
        <dbReference type="HAMAP-Rule" id="MF_00409"/>
    </source>
</evidence>
<keyword evidence="6 13" id="KW-0441">Lipid A biosynthesis</keyword>
<accession>A0A432YME5</accession>
<dbReference type="GO" id="GO:0005886">
    <property type="term" value="C:plasma membrane"/>
    <property type="evidence" value="ECO:0007669"/>
    <property type="project" value="TreeGrafter"/>
</dbReference>
<evidence type="ECO:0000313" key="16">
    <source>
        <dbReference type="Proteomes" id="UP000288259"/>
    </source>
</evidence>
<evidence type="ECO:0000256" key="10">
    <source>
        <dbReference type="ARBA" id="ARBA00022840"/>
    </source>
</evidence>
<protein>
    <recommendedName>
        <fullName evidence="4 13">Tetraacyldisaccharide 4'-kinase</fullName>
        <ecNumber evidence="3 13">2.7.1.130</ecNumber>
    </recommendedName>
    <alternativeName>
        <fullName evidence="12 13">Lipid A 4'-kinase</fullName>
    </alternativeName>
</protein>